<dbReference type="Proteomes" id="UP001146120">
    <property type="component" value="Unassembled WGS sequence"/>
</dbReference>
<evidence type="ECO:0000313" key="2">
    <source>
        <dbReference type="Proteomes" id="UP001146120"/>
    </source>
</evidence>
<reference evidence="1" key="2">
    <citation type="journal article" date="2023" name="Microbiol Resour">
        <title>Decontamination and Annotation of the Draft Genome Sequence of the Oomycete Lagenidium giganteum ARSEF 373.</title>
        <authorList>
            <person name="Morgan W.R."/>
            <person name="Tartar A."/>
        </authorList>
    </citation>
    <scope>NUCLEOTIDE SEQUENCE</scope>
    <source>
        <strain evidence="1">ARSEF 373</strain>
    </source>
</reference>
<gene>
    <name evidence="1" type="ORF">N0F65_003638</name>
</gene>
<organism evidence="1 2">
    <name type="scientific">Lagenidium giganteum</name>
    <dbReference type="NCBI Taxonomy" id="4803"/>
    <lineage>
        <taxon>Eukaryota</taxon>
        <taxon>Sar</taxon>
        <taxon>Stramenopiles</taxon>
        <taxon>Oomycota</taxon>
        <taxon>Peronosporomycetes</taxon>
        <taxon>Pythiales</taxon>
        <taxon>Pythiaceae</taxon>
    </lineage>
</organism>
<protein>
    <submittedName>
        <fullName evidence="1">Uncharacterized protein</fullName>
    </submittedName>
</protein>
<dbReference type="AlphaFoldDB" id="A0AAV2YK99"/>
<comment type="caution">
    <text evidence="1">The sequence shown here is derived from an EMBL/GenBank/DDBJ whole genome shotgun (WGS) entry which is preliminary data.</text>
</comment>
<dbReference type="EMBL" id="DAKRPA010000222">
    <property type="protein sequence ID" value="DAZ95012.1"/>
    <property type="molecule type" value="Genomic_DNA"/>
</dbReference>
<name>A0AAV2YK99_9STRA</name>
<evidence type="ECO:0000313" key="1">
    <source>
        <dbReference type="EMBL" id="DAZ95012.1"/>
    </source>
</evidence>
<accession>A0AAV2YK99</accession>
<reference evidence="1" key="1">
    <citation type="submission" date="2022-11" db="EMBL/GenBank/DDBJ databases">
        <authorList>
            <person name="Morgan W.R."/>
            <person name="Tartar A."/>
        </authorList>
    </citation>
    <scope>NUCLEOTIDE SEQUENCE</scope>
    <source>
        <strain evidence="1">ARSEF 373</strain>
    </source>
</reference>
<sequence>MVRGALTRSWEADCATAHGKNSIDVLLAWLSKHGNYDRWLGGAKTVKRRRLCVVRLLRCFTGTASGRRFSDVSWAQSCHDVCAEETGRWSDSVATLSMD</sequence>
<proteinExistence type="predicted"/>
<keyword evidence="2" id="KW-1185">Reference proteome</keyword>